<protein>
    <submittedName>
        <fullName evidence="4">RNA demethylase ALKBH10B-like isoform X1</fullName>
    </submittedName>
</protein>
<feature type="region of interest" description="Disordered" evidence="2">
    <location>
        <begin position="482"/>
        <end position="503"/>
    </location>
</feature>
<feature type="compositionally biased region" description="Pro residues" evidence="2">
    <location>
        <begin position="575"/>
        <end position="586"/>
    </location>
</feature>
<organism evidence="3 4">
    <name type="scientific">Coffea arabica</name>
    <name type="common">Arabian coffee</name>
    <dbReference type="NCBI Taxonomy" id="13443"/>
    <lineage>
        <taxon>Eukaryota</taxon>
        <taxon>Viridiplantae</taxon>
        <taxon>Streptophyta</taxon>
        <taxon>Embryophyta</taxon>
        <taxon>Tracheophyta</taxon>
        <taxon>Spermatophyta</taxon>
        <taxon>Magnoliopsida</taxon>
        <taxon>eudicotyledons</taxon>
        <taxon>Gunneridae</taxon>
        <taxon>Pentapetalae</taxon>
        <taxon>asterids</taxon>
        <taxon>lamiids</taxon>
        <taxon>Gentianales</taxon>
        <taxon>Rubiaceae</taxon>
        <taxon>Ixoroideae</taxon>
        <taxon>Gardenieae complex</taxon>
        <taxon>Bertiereae - Coffeeae clade</taxon>
        <taxon>Coffeeae</taxon>
        <taxon>Coffea</taxon>
    </lineage>
</organism>
<dbReference type="InterPro" id="IPR037151">
    <property type="entry name" value="AlkB-like_sf"/>
</dbReference>
<evidence type="ECO:0000256" key="1">
    <source>
        <dbReference type="ARBA" id="ARBA00007879"/>
    </source>
</evidence>
<name>A0ABM4W3T1_COFAR</name>
<feature type="compositionally biased region" description="Polar residues" evidence="2">
    <location>
        <begin position="173"/>
        <end position="183"/>
    </location>
</feature>
<feature type="compositionally biased region" description="Basic and acidic residues" evidence="2">
    <location>
        <begin position="163"/>
        <end position="172"/>
    </location>
</feature>
<reference evidence="4" key="1">
    <citation type="submission" date="2025-08" db="UniProtKB">
        <authorList>
            <consortium name="RefSeq"/>
        </authorList>
    </citation>
    <scope>IDENTIFICATION</scope>
    <source>
        <tissue evidence="4">Leaves</tissue>
    </source>
</reference>
<dbReference type="InterPro" id="IPR044842">
    <property type="entry name" value="ALKBH9B/ALKBH10B-like"/>
</dbReference>
<feature type="compositionally biased region" description="Polar residues" evidence="2">
    <location>
        <begin position="482"/>
        <end position="492"/>
    </location>
</feature>
<feature type="compositionally biased region" description="Basic and acidic residues" evidence="2">
    <location>
        <begin position="624"/>
        <end position="633"/>
    </location>
</feature>
<dbReference type="PANTHER" id="PTHR31447">
    <property type="entry name" value="HYDROXYPROLINE-RICH GLYCOPROTEIN FAMILY PROTEIN-RELATED"/>
    <property type="match status" value="1"/>
</dbReference>
<evidence type="ECO:0000313" key="4">
    <source>
        <dbReference type="RefSeq" id="XP_071926440.1"/>
    </source>
</evidence>
<feature type="region of interest" description="Disordered" evidence="2">
    <location>
        <begin position="337"/>
        <end position="360"/>
    </location>
</feature>
<proteinExistence type="inferred from homology"/>
<evidence type="ECO:0000313" key="3">
    <source>
        <dbReference type="Proteomes" id="UP001652660"/>
    </source>
</evidence>
<feature type="region of interest" description="Disordered" evidence="2">
    <location>
        <begin position="574"/>
        <end position="684"/>
    </location>
</feature>
<sequence length="684" mass="74043">MLMAMQSGNAVVTEKMHGGGGGGGEMMMMQQQQQGRGQQWWHNYQPAGQQHLVQMDEREGFMLWLRGEFAAANAIIDALCHHLRVVGEPGEYDGVIGCIQQRRCNWNSVLHMQQYFSVNEVAYALQQVGWRRNQSQRGGFEGSGKGGKEYRRGGGGRGGQRWEGFKEGKEGQHGQNLSNNEGTLVNGKEMNVNGNENLESGEGRVGNGKVEEKKEAVVKPEVDSSVEVTGSRQAVSSGSCNVENDTHSERIPQQEQNLTVTPKTFVANETFDGKTVNVVDGLKLYEEIFDNSEVSKLVALVNDLRVAGKRGQFQEAGQTFVVSRRPMKGHGREMIQFGPPIADAPPEDEASSGTSKDRKMEPIPSLFEDIIERLVALQVVSVKPDSCIVDIFNEGDHSQPHTWPHWFGRPVCVLFLTDCEMTFGKVIGIDHPGDYRGSLRLSLTPGSLMLLDGRSSDFARHAIPSIRKQRILVTLTKSQPKKITSSDAQRFPSSAPVPSHWVPPPGRSPNHIRHPVGPKPFGPVPTNGVLPAPPARPPLPPPNGIQPIFVPAAVAPAIPFPAPVALPPATAAWPAAPPRHPQPRLPVPGTGVFLPPSGSGNSANQSSISTPATENANMEASSLAEKDEREGNSKVDNASPKVAVSEKVEQQECNGSTDEIDGKKSIGKEEQHDSVDLKATGGSV</sequence>
<accession>A0ABM4W3T1</accession>
<evidence type="ECO:0000256" key="2">
    <source>
        <dbReference type="SAM" id="MobiDB-lite"/>
    </source>
</evidence>
<dbReference type="Gene3D" id="2.60.120.590">
    <property type="entry name" value="Alpha-ketoglutarate-dependent dioxygenase AlkB-like"/>
    <property type="match status" value="1"/>
</dbReference>
<feature type="compositionally biased region" description="Basic and acidic residues" evidence="2">
    <location>
        <begin position="660"/>
        <end position="676"/>
    </location>
</feature>
<dbReference type="SUPFAM" id="SSF51197">
    <property type="entry name" value="Clavaminate synthase-like"/>
    <property type="match status" value="1"/>
</dbReference>
<feature type="compositionally biased region" description="Polar residues" evidence="2">
    <location>
        <begin position="598"/>
        <end position="620"/>
    </location>
</feature>
<comment type="similarity">
    <text evidence="1">Belongs to the alkB family.</text>
</comment>
<keyword evidence="3" id="KW-1185">Reference proteome</keyword>
<gene>
    <name evidence="4" type="primary">LOC113715639</name>
</gene>
<feature type="region of interest" description="Disordered" evidence="2">
    <location>
        <begin position="135"/>
        <end position="217"/>
    </location>
</feature>
<dbReference type="Proteomes" id="UP001652660">
    <property type="component" value="Chromosome 11c"/>
</dbReference>
<dbReference type="GeneID" id="113715639"/>
<dbReference type="PANTHER" id="PTHR31447:SF0">
    <property type="entry name" value="HYDROXYPROLINE-RICH GLYCOPROTEIN FAMILY PROTEIN"/>
    <property type="match status" value="1"/>
</dbReference>
<dbReference type="RefSeq" id="XP_071926440.1">
    <property type="nucleotide sequence ID" value="XM_072070339.1"/>
</dbReference>